<feature type="domain" description="G-protein coupled receptors family 1 profile" evidence="12">
    <location>
        <begin position="69"/>
        <end position="261"/>
    </location>
</feature>
<evidence type="ECO:0000256" key="7">
    <source>
        <dbReference type="ARBA" id="ARBA00023157"/>
    </source>
</evidence>
<feature type="transmembrane region" description="Helical" evidence="11">
    <location>
        <begin position="114"/>
        <end position="136"/>
    </location>
</feature>
<evidence type="ECO:0000256" key="9">
    <source>
        <dbReference type="ARBA" id="ARBA00023180"/>
    </source>
</evidence>
<evidence type="ECO:0000256" key="1">
    <source>
        <dbReference type="ARBA" id="ARBA00004651"/>
    </source>
</evidence>
<keyword evidence="6 11" id="KW-0472">Membrane</keyword>
<dbReference type="InterPro" id="IPR017452">
    <property type="entry name" value="GPCR_Rhodpsn_7TM"/>
</dbReference>
<dbReference type="Ensembl" id="ENSCMIT00000014314.1">
    <property type="protein sequence ID" value="ENSCMIP00000014010.1"/>
    <property type="gene ID" value="ENSCMIG00000006974.1"/>
</dbReference>
<dbReference type="GO" id="GO:0005886">
    <property type="term" value="C:plasma membrane"/>
    <property type="evidence" value="ECO:0007669"/>
    <property type="project" value="UniProtKB-SubCell"/>
</dbReference>
<keyword evidence="14" id="KW-1185">Reference proteome</keyword>
<proteinExistence type="inferred from homology"/>
<reference evidence="13" key="5">
    <citation type="submission" date="2025-09" db="UniProtKB">
        <authorList>
            <consortium name="Ensembl"/>
        </authorList>
    </citation>
    <scope>IDENTIFICATION</scope>
</reference>
<dbReference type="SUPFAM" id="SSF81321">
    <property type="entry name" value="Family A G protein-coupled receptor-like"/>
    <property type="match status" value="1"/>
</dbReference>
<name>A0A4W3HF81_CALMI</name>
<keyword evidence="5 11" id="KW-0297">G-protein coupled receptor</keyword>
<dbReference type="GeneTree" id="ENSGT01030000234555"/>
<feature type="transmembrane region" description="Helical" evidence="11">
    <location>
        <begin position="209"/>
        <end position="232"/>
    </location>
</feature>
<dbReference type="Pfam" id="PF00001">
    <property type="entry name" value="7tm_1"/>
    <property type="match status" value="1"/>
</dbReference>
<evidence type="ECO:0000256" key="10">
    <source>
        <dbReference type="ARBA" id="ARBA00023224"/>
    </source>
</evidence>
<evidence type="ECO:0000256" key="2">
    <source>
        <dbReference type="ARBA" id="ARBA00022475"/>
    </source>
</evidence>
<keyword evidence="3 11" id="KW-0812">Transmembrane</keyword>
<keyword evidence="10 11" id="KW-0807">Transducer</keyword>
<dbReference type="PRINTS" id="PR00424">
    <property type="entry name" value="ADENOSINER"/>
</dbReference>
<keyword evidence="2 11" id="KW-1003">Cell membrane</keyword>
<dbReference type="AlphaFoldDB" id="A0A4W3HF81"/>
<dbReference type="Proteomes" id="UP000314986">
    <property type="component" value="Unassembled WGS sequence"/>
</dbReference>
<evidence type="ECO:0000313" key="13">
    <source>
        <dbReference type="Ensembl" id="ENSCMIP00000014010.1"/>
    </source>
</evidence>
<keyword evidence="9 11" id="KW-0325">Glycoprotein</keyword>
<dbReference type="Gene3D" id="1.20.1070.10">
    <property type="entry name" value="Rhodopsin 7-helix transmembrane proteins"/>
    <property type="match status" value="1"/>
</dbReference>
<organism evidence="13 14">
    <name type="scientific">Callorhinchus milii</name>
    <name type="common">Ghost shark</name>
    <dbReference type="NCBI Taxonomy" id="7868"/>
    <lineage>
        <taxon>Eukaryota</taxon>
        <taxon>Metazoa</taxon>
        <taxon>Chordata</taxon>
        <taxon>Craniata</taxon>
        <taxon>Vertebrata</taxon>
        <taxon>Chondrichthyes</taxon>
        <taxon>Holocephali</taxon>
        <taxon>Chimaeriformes</taxon>
        <taxon>Callorhinchidae</taxon>
        <taxon>Callorhinchus</taxon>
    </lineage>
</organism>
<reference evidence="14" key="2">
    <citation type="journal article" date="2007" name="PLoS Biol.">
        <title>Survey sequencing and comparative analysis of the elephant shark (Callorhinchus milii) genome.</title>
        <authorList>
            <person name="Venkatesh B."/>
            <person name="Kirkness E.F."/>
            <person name="Loh Y.H."/>
            <person name="Halpern A.L."/>
            <person name="Lee A.P."/>
            <person name="Johnson J."/>
            <person name="Dandona N."/>
            <person name="Viswanathan L.D."/>
            <person name="Tay A."/>
            <person name="Venter J.C."/>
            <person name="Strausberg R.L."/>
            <person name="Brenner S."/>
        </authorList>
    </citation>
    <scope>NUCLEOTIDE SEQUENCE [LARGE SCALE GENOMIC DNA]</scope>
</reference>
<evidence type="ECO:0000313" key="14">
    <source>
        <dbReference type="Proteomes" id="UP000314986"/>
    </source>
</evidence>
<evidence type="ECO:0000256" key="6">
    <source>
        <dbReference type="ARBA" id="ARBA00023136"/>
    </source>
</evidence>
<evidence type="ECO:0000256" key="4">
    <source>
        <dbReference type="ARBA" id="ARBA00022989"/>
    </source>
</evidence>
<sequence length="306" mass="33355">MLRAFRCNIFNFLYSDSLTLTLITPGKVSVAALSTLGNALVCASVLGTGSSAPSPITSCLGVPRYRLHLCHLMLSVLIVLTQSSIFSMAAVAADRYVAIFLPLSYNALMTPRNAGLTILAAWALSFLIGLVPLMGWHLPPPPHGYCFFISVVDMRYMVIFNFFLCVLAPLVGVFAVYAKIFTEVRRQVRRAVGQGGCEVGKETKTTASLFLVLFLFALCWLPLHLFNCVLLLCPACPVPGPALQTAIILSHANSAINPILYAYKMKSFRRAFKALFLSLACKASALTMSYRTQSALSSKQQQITLV</sequence>
<keyword evidence="8 11" id="KW-0675">Receptor</keyword>
<evidence type="ECO:0000256" key="8">
    <source>
        <dbReference type="ARBA" id="ARBA00023170"/>
    </source>
</evidence>
<feature type="transmembrane region" description="Helical" evidence="11">
    <location>
        <begin position="72"/>
        <end position="93"/>
    </location>
</feature>
<evidence type="ECO:0000259" key="12">
    <source>
        <dbReference type="PROSITE" id="PS50262"/>
    </source>
</evidence>
<accession>A0A4W3HF81</accession>
<reference evidence="13" key="4">
    <citation type="submission" date="2025-08" db="UniProtKB">
        <authorList>
            <consortium name="Ensembl"/>
        </authorList>
    </citation>
    <scope>IDENTIFICATION</scope>
</reference>
<dbReference type="GO" id="GO:0001609">
    <property type="term" value="F:G protein-coupled adenosine receptor activity"/>
    <property type="evidence" value="ECO:0007669"/>
    <property type="project" value="UniProtKB-UniRule"/>
</dbReference>
<comment type="subcellular location">
    <subcellularLocation>
        <location evidence="1 11">Cell membrane</location>
        <topology evidence="1 11">Multi-pass membrane protein</topology>
    </subcellularLocation>
</comment>
<dbReference type="InterPro" id="IPR000276">
    <property type="entry name" value="GPCR_Rhodpsn"/>
</dbReference>
<keyword evidence="4 11" id="KW-1133">Transmembrane helix</keyword>
<dbReference type="PANTHER" id="PTHR24246:SF21">
    <property type="entry name" value="G-PROTEIN COUPLED RECEPTORS FAMILY 1 PROFILE DOMAIN-CONTAINING PROTEIN"/>
    <property type="match status" value="1"/>
</dbReference>
<dbReference type="PROSITE" id="PS50262">
    <property type="entry name" value="G_PROTEIN_RECEP_F1_2"/>
    <property type="match status" value="1"/>
</dbReference>
<protein>
    <submittedName>
        <fullName evidence="13">Adenosine receptor B1a</fullName>
    </submittedName>
</protein>
<dbReference type="PRINTS" id="PR00237">
    <property type="entry name" value="GPCRRHODOPSN"/>
</dbReference>
<evidence type="ECO:0000256" key="5">
    <source>
        <dbReference type="ARBA" id="ARBA00023040"/>
    </source>
</evidence>
<dbReference type="InterPro" id="IPR001634">
    <property type="entry name" value="Adenosn_rcpt"/>
</dbReference>
<comment type="similarity">
    <text evidence="11">Belongs to the G-protein coupled receptor 1 family.</text>
</comment>
<evidence type="ECO:0000256" key="3">
    <source>
        <dbReference type="ARBA" id="ARBA00022692"/>
    </source>
</evidence>
<dbReference type="PROSITE" id="PS00237">
    <property type="entry name" value="G_PROTEIN_RECEP_F1_1"/>
    <property type="match status" value="1"/>
</dbReference>
<reference evidence="14" key="3">
    <citation type="journal article" date="2014" name="Nature">
        <title>Elephant shark genome provides unique insights into gnathostome evolution.</title>
        <authorList>
            <consortium name="International Elephant Shark Genome Sequencing Consortium"/>
            <person name="Venkatesh B."/>
            <person name="Lee A.P."/>
            <person name="Ravi V."/>
            <person name="Maurya A.K."/>
            <person name="Lian M.M."/>
            <person name="Swann J.B."/>
            <person name="Ohta Y."/>
            <person name="Flajnik M.F."/>
            <person name="Sutoh Y."/>
            <person name="Kasahara M."/>
            <person name="Hoon S."/>
            <person name="Gangu V."/>
            <person name="Roy S.W."/>
            <person name="Irimia M."/>
            <person name="Korzh V."/>
            <person name="Kondrychyn I."/>
            <person name="Lim Z.W."/>
            <person name="Tay B.H."/>
            <person name="Tohari S."/>
            <person name="Kong K.W."/>
            <person name="Ho S."/>
            <person name="Lorente-Galdos B."/>
            <person name="Quilez J."/>
            <person name="Marques-Bonet T."/>
            <person name="Raney B.J."/>
            <person name="Ingham P.W."/>
            <person name="Tay A."/>
            <person name="Hillier L.W."/>
            <person name="Minx P."/>
            <person name="Boehm T."/>
            <person name="Wilson R.K."/>
            <person name="Brenner S."/>
            <person name="Warren W.C."/>
        </authorList>
    </citation>
    <scope>NUCLEOTIDE SEQUENCE [LARGE SCALE GENOMIC DNA]</scope>
</reference>
<dbReference type="InParanoid" id="A0A4W3HF81"/>
<feature type="transmembrane region" description="Helical" evidence="11">
    <location>
        <begin position="244"/>
        <end position="263"/>
    </location>
</feature>
<dbReference type="STRING" id="7868.ENSCMIP00000014010"/>
<dbReference type="OMA" id="YKMKSFR"/>
<reference evidence="14" key="1">
    <citation type="journal article" date="2006" name="Science">
        <title>Ancient noncoding elements conserved in the human genome.</title>
        <authorList>
            <person name="Venkatesh B."/>
            <person name="Kirkness E.F."/>
            <person name="Loh Y.H."/>
            <person name="Halpern A.L."/>
            <person name="Lee A.P."/>
            <person name="Johnson J."/>
            <person name="Dandona N."/>
            <person name="Viswanathan L.D."/>
            <person name="Tay A."/>
            <person name="Venter J.C."/>
            <person name="Strausberg R.L."/>
            <person name="Brenner S."/>
        </authorList>
    </citation>
    <scope>NUCLEOTIDE SEQUENCE [LARGE SCALE GENOMIC DNA]</scope>
</reference>
<feature type="transmembrane region" description="Helical" evidence="11">
    <location>
        <begin position="156"/>
        <end position="180"/>
    </location>
</feature>
<dbReference type="PANTHER" id="PTHR24246">
    <property type="entry name" value="OLFACTORY RECEPTOR AND ADENOSINE RECEPTOR"/>
    <property type="match status" value="1"/>
</dbReference>
<keyword evidence="7 11" id="KW-1015">Disulfide bond</keyword>
<evidence type="ECO:0000256" key="11">
    <source>
        <dbReference type="RuleBase" id="RU201114"/>
    </source>
</evidence>